<dbReference type="VEuPathDB" id="FungiDB:RhiirA1_395236"/>
<sequence length="735" mass="86851">MSLFPRADSDFILSPEYIAPTFSADDFKFKEILERPSSIVDNNETTIHTPPKIFSSSPTSLAISLKFLFTTAFEKFHVTQHSRAGFNKIYHTRRSRSFFFEIVDHLPSTNQINLKIYTNDYHMSSIPMEHISTSNIPNHKFQISKCLTHFFSAQRVIPRRLQEKFFQLIRKKLLERIDFIRSRGQKKDNRNHMTKTFFNFSYKKYRFYFGIFIPCDFSLSDNSLMNNIIKCSIPVPFVMSENRHGCIAHHNKIQLRSRNQVKNPDEINISLESKDFHARRLHNRWIHGRTKNNFSKRLGITFNTRYSVNNINNILRKGNTYIYNKIYENFNFGFSKKNNVQRKQRQRFDRKCKHVFRNCDTKDDTLTEDKLLSSKRQGFLFHPLQSYKKCISHLRYKKRYQVPLQKYYNFKLPTLNTKSSDPEVKREVHIAHYFESNRHGSSLDPSYKTESTLDTPVASTANNTWNQTVSSSSLLNINAAPFTPKTVTQKGKKKRKEPIISDKDFLSTLRTFNEEQRNRANNKREGTSTSQVKNFIPDDLLPFIPDEPIYKDGKVYSLLTKKEKATLKPLTEGSKSWRVAIRSIKDAADRKRELETYKDNLALKWETTRYAGEFCEEFTSDLFYVQNSYYDFFTYKNRVDHVTPIDETKGKKPIQNNKNIDSPAFARQHLEELESEKEDSDLILALFLRQQSLYNHIPPEFFVPRERKRRAIDSSNFDYNLHRKKRSRHDIDFSI</sequence>
<evidence type="ECO:0000313" key="3">
    <source>
        <dbReference type="Proteomes" id="UP000234323"/>
    </source>
</evidence>
<dbReference type="AlphaFoldDB" id="A0A2I1HL23"/>
<evidence type="ECO:0000259" key="1">
    <source>
        <dbReference type="Pfam" id="PF26638"/>
    </source>
</evidence>
<dbReference type="VEuPathDB" id="FungiDB:RhiirFUN_005199"/>
<gene>
    <name evidence="2" type="ORF">RhiirA4_482427</name>
</gene>
<dbReference type="InterPro" id="IPR058524">
    <property type="entry name" value="DUF8211"/>
</dbReference>
<organism evidence="2 3">
    <name type="scientific">Rhizophagus irregularis</name>
    <dbReference type="NCBI Taxonomy" id="588596"/>
    <lineage>
        <taxon>Eukaryota</taxon>
        <taxon>Fungi</taxon>
        <taxon>Fungi incertae sedis</taxon>
        <taxon>Mucoromycota</taxon>
        <taxon>Glomeromycotina</taxon>
        <taxon>Glomeromycetes</taxon>
        <taxon>Glomerales</taxon>
        <taxon>Glomeraceae</taxon>
        <taxon>Rhizophagus</taxon>
    </lineage>
</organism>
<comment type="caution">
    <text evidence="2">The sequence shown here is derived from an EMBL/GenBank/DDBJ whole genome shotgun (WGS) entry which is preliminary data.</text>
</comment>
<proteinExistence type="predicted"/>
<reference evidence="2 3" key="1">
    <citation type="submission" date="2015-10" db="EMBL/GenBank/DDBJ databases">
        <title>Genome analyses suggest a sexual origin of heterokaryosis in a supposedly ancient asexual fungus.</title>
        <authorList>
            <person name="Ropars J."/>
            <person name="Sedzielewska K."/>
            <person name="Noel J."/>
            <person name="Charron P."/>
            <person name="Farinelli L."/>
            <person name="Marton T."/>
            <person name="Kruger M."/>
            <person name="Pelin A."/>
            <person name="Brachmann A."/>
            <person name="Corradi N."/>
        </authorList>
    </citation>
    <scope>NUCLEOTIDE SEQUENCE [LARGE SCALE GENOMIC DNA]</scope>
    <source>
        <strain evidence="2 3">A4</strain>
    </source>
</reference>
<protein>
    <recommendedName>
        <fullName evidence="1">DUF8211 domain-containing protein</fullName>
    </recommendedName>
</protein>
<keyword evidence="3" id="KW-1185">Reference proteome</keyword>
<feature type="domain" description="DUF8211" evidence="1">
    <location>
        <begin position="277"/>
        <end position="412"/>
    </location>
</feature>
<name>A0A2I1HL23_9GLOM</name>
<evidence type="ECO:0000313" key="2">
    <source>
        <dbReference type="EMBL" id="PKY59575.1"/>
    </source>
</evidence>
<dbReference type="Pfam" id="PF26638">
    <property type="entry name" value="DUF8211"/>
    <property type="match status" value="1"/>
</dbReference>
<accession>A0A2I1HL23</accession>
<dbReference type="EMBL" id="LLXI01003634">
    <property type="protein sequence ID" value="PKY59575.1"/>
    <property type="molecule type" value="Genomic_DNA"/>
</dbReference>
<dbReference type="Proteomes" id="UP000234323">
    <property type="component" value="Unassembled WGS sequence"/>
</dbReference>